<reference evidence="1" key="1">
    <citation type="journal article" date="2020" name="Stud. Mycol.">
        <title>101 Dothideomycetes genomes: a test case for predicting lifestyles and emergence of pathogens.</title>
        <authorList>
            <person name="Haridas S."/>
            <person name="Albert R."/>
            <person name="Binder M."/>
            <person name="Bloem J."/>
            <person name="Labutti K."/>
            <person name="Salamov A."/>
            <person name="Andreopoulos B."/>
            <person name="Baker S."/>
            <person name="Barry K."/>
            <person name="Bills G."/>
            <person name="Bluhm B."/>
            <person name="Cannon C."/>
            <person name="Castanera R."/>
            <person name="Culley D."/>
            <person name="Daum C."/>
            <person name="Ezra D."/>
            <person name="Gonzalez J."/>
            <person name="Henrissat B."/>
            <person name="Kuo A."/>
            <person name="Liang C."/>
            <person name="Lipzen A."/>
            <person name="Lutzoni F."/>
            <person name="Magnuson J."/>
            <person name="Mondo S."/>
            <person name="Nolan M."/>
            <person name="Ohm R."/>
            <person name="Pangilinan J."/>
            <person name="Park H.-J."/>
            <person name="Ramirez L."/>
            <person name="Alfaro M."/>
            <person name="Sun H."/>
            <person name="Tritt A."/>
            <person name="Yoshinaga Y."/>
            <person name="Zwiers L.-H."/>
            <person name="Turgeon B."/>
            <person name="Goodwin S."/>
            <person name="Spatafora J."/>
            <person name="Crous P."/>
            <person name="Grigoriev I."/>
        </authorList>
    </citation>
    <scope>NUCLEOTIDE SEQUENCE</scope>
    <source>
        <strain evidence="1">CBS 121739</strain>
    </source>
</reference>
<evidence type="ECO:0000313" key="1">
    <source>
        <dbReference type="EMBL" id="KAF2752522.1"/>
    </source>
</evidence>
<dbReference type="GeneID" id="54489910"/>
<proteinExistence type="predicted"/>
<dbReference type="InterPro" id="IPR022198">
    <property type="entry name" value="DUF3723"/>
</dbReference>
<sequence>MTENPHDEKQLAYLQLWTFCLRRFTDVTNFTPRKELGHPKPPLSRSNQAVICKLARMAFDLGFRIEFIEEAITEDPMDLLACHLVEGSEILRLKIPENEWRNIAAILRKSGAGTGSVPDAPIFTDHDTQLDVCKSIKGQDHSVVSGMLWRGAQSTGSLLHWAIGVLVRQGVSWQQYCEEDTPSGSLVCKAALGNNMLPRAALPRASMSVPVQDHIALHHI</sequence>
<gene>
    <name evidence="1" type="ORF">EJ05DRAFT_525977</name>
</gene>
<dbReference type="EMBL" id="ML996612">
    <property type="protein sequence ID" value="KAF2752522.1"/>
    <property type="molecule type" value="Genomic_DNA"/>
</dbReference>
<name>A0A6A6VPH6_9PEZI</name>
<protein>
    <submittedName>
        <fullName evidence="1">Uncharacterized protein</fullName>
    </submittedName>
</protein>
<dbReference type="AlphaFoldDB" id="A0A6A6VPH6"/>
<organism evidence="1 2">
    <name type="scientific">Pseudovirgaria hyperparasitica</name>
    <dbReference type="NCBI Taxonomy" id="470096"/>
    <lineage>
        <taxon>Eukaryota</taxon>
        <taxon>Fungi</taxon>
        <taxon>Dikarya</taxon>
        <taxon>Ascomycota</taxon>
        <taxon>Pezizomycotina</taxon>
        <taxon>Dothideomycetes</taxon>
        <taxon>Dothideomycetes incertae sedis</taxon>
        <taxon>Acrospermales</taxon>
        <taxon>Acrospermaceae</taxon>
        <taxon>Pseudovirgaria</taxon>
    </lineage>
</organism>
<dbReference type="Proteomes" id="UP000799437">
    <property type="component" value="Unassembled WGS sequence"/>
</dbReference>
<evidence type="ECO:0000313" key="2">
    <source>
        <dbReference type="Proteomes" id="UP000799437"/>
    </source>
</evidence>
<dbReference type="RefSeq" id="XP_033594980.1">
    <property type="nucleotide sequence ID" value="XM_033748856.1"/>
</dbReference>
<dbReference type="Pfam" id="PF12520">
    <property type="entry name" value="DUF3723"/>
    <property type="match status" value="1"/>
</dbReference>
<keyword evidence="2" id="KW-1185">Reference proteome</keyword>
<accession>A0A6A6VPH6</accession>
<dbReference type="OrthoDB" id="4227485at2759"/>